<keyword evidence="2" id="KW-1185">Reference proteome</keyword>
<reference evidence="1" key="1">
    <citation type="submission" date="2020-04" db="EMBL/GenBank/DDBJ databases">
        <authorList>
            <person name="Alioto T."/>
            <person name="Alioto T."/>
            <person name="Gomez Garrido J."/>
        </authorList>
    </citation>
    <scope>NUCLEOTIDE SEQUENCE</scope>
    <source>
        <strain evidence="1">A484AB</strain>
    </source>
</reference>
<gene>
    <name evidence="1" type="ORF">PACLA_8A016580</name>
</gene>
<accession>A0A6S7HF55</accession>
<dbReference type="GO" id="GO:0043041">
    <property type="term" value="P:amino acid activation for nonribosomal peptide biosynthetic process"/>
    <property type="evidence" value="ECO:0007669"/>
    <property type="project" value="TreeGrafter"/>
</dbReference>
<dbReference type="PANTHER" id="PTHR44394:SF1">
    <property type="entry name" value="BETA-ALANINE-ACTIVATING ENZYME"/>
    <property type="match status" value="1"/>
</dbReference>
<dbReference type="Proteomes" id="UP001152795">
    <property type="component" value="Unassembled WGS sequence"/>
</dbReference>
<evidence type="ECO:0000313" key="2">
    <source>
        <dbReference type="Proteomes" id="UP001152795"/>
    </source>
</evidence>
<dbReference type="InterPro" id="IPR042099">
    <property type="entry name" value="ANL_N_sf"/>
</dbReference>
<dbReference type="AlphaFoldDB" id="A0A6S7HF55"/>
<proteinExistence type="predicted"/>
<protein>
    <submittedName>
        <fullName evidence="1">Acyl- synthetase family member 4-like</fullName>
    </submittedName>
</protein>
<dbReference type="Gene3D" id="3.40.50.12780">
    <property type="entry name" value="N-terminal domain of ligase-like"/>
    <property type="match status" value="1"/>
</dbReference>
<dbReference type="InterPro" id="IPR052091">
    <property type="entry name" value="Beta-ala_Activ/Resist"/>
</dbReference>
<organism evidence="1 2">
    <name type="scientific">Paramuricea clavata</name>
    <name type="common">Red gorgonian</name>
    <name type="synonym">Violescent sea-whip</name>
    <dbReference type="NCBI Taxonomy" id="317549"/>
    <lineage>
        <taxon>Eukaryota</taxon>
        <taxon>Metazoa</taxon>
        <taxon>Cnidaria</taxon>
        <taxon>Anthozoa</taxon>
        <taxon>Octocorallia</taxon>
        <taxon>Malacalcyonacea</taxon>
        <taxon>Plexauridae</taxon>
        <taxon>Paramuricea</taxon>
    </lineage>
</organism>
<dbReference type="EMBL" id="CACRXK020004182">
    <property type="protein sequence ID" value="CAB4001793.1"/>
    <property type="molecule type" value="Genomic_DNA"/>
</dbReference>
<comment type="caution">
    <text evidence="1">The sequence shown here is derived from an EMBL/GenBank/DDBJ whole genome shotgun (WGS) entry which is preliminary data.</text>
</comment>
<sequence length="206" mass="23125">MAAERSGINVLHGLFFRSAKNFPNNIAVTFSGDAVESITYRDLSKKVENLSTCFSKIFSKNEVIGIYSSDCLNLPALLLAVMDASAAFYPISTTLQPRKVLESINHRSIRYVLVDNGLLQNIMNLNENDHDNTFIRMPLEITDRNSLHEVRFTVLKVTTRNQPCVVNWSKDLAYAMQTSGTTGDPKAVFVPHSCIVSNIFHLRWAI</sequence>
<dbReference type="OrthoDB" id="408177at2759"/>
<dbReference type="InterPro" id="IPR000873">
    <property type="entry name" value="AMP-dep_synth/lig_dom"/>
</dbReference>
<name>A0A6S7HF55_PARCT</name>
<dbReference type="SUPFAM" id="SSF56801">
    <property type="entry name" value="Acetyl-CoA synthetase-like"/>
    <property type="match status" value="1"/>
</dbReference>
<dbReference type="Pfam" id="PF00501">
    <property type="entry name" value="AMP-binding"/>
    <property type="match status" value="1"/>
</dbReference>
<dbReference type="PANTHER" id="PTHR44394">
    <property type="entry name" value="BETA-ALANINE-ACTIVATING ENZYME"/>
    <property type="match status" value="1"/>
</dbReference>
<evidence type="ECO:0000313" key="1">
    <source>
        <dbReference type="EMBL" id="CAB4001793.1"/>
    </source>
</evidence>